<dbReference type="Proteomes" id="UP001309876">
    <property type="component" value="Unassembled WGS sequence"/>
</dbReference>
<dbReference type="PANTHER" id="PTHR31123:SF4">
    <property type="entry name" value="PROTEIN ALCS"/>
    <property type="match status" value="1"/>
</dbReference>
<evidence type="ECO:0000256" key="4">
    <source>
        <dbReference type="ARBA" id="ARBA00022989"/>
    </source>
</evidence>
<comment type="subcellular location">
    <subcellularLocation>
        <location evidence="1">Membrane</location>
        <topology evidence="1">Multi-pass membrane protein</topology>
    </subcellularLocation>
</comment>
<comment type="caution">
    <text evidence="7">The sequence shown here is derived from an EMBL/GenBank/DDBJ whole genome shotgun (WGS) entry which is preliminary data.</text>
</comment>
<reference evidence="7 8" key="1">
    <citation type="submission" date="2023-08" db="EMBL/GenBank/DDBJ databases">
        <title>Black Yeasts Isolated from many extreme environments.</title>
        <authorList>
            <person name="Coleine C."/>
            <person name="Stajich J.E."/>
            <person name="Selbmann L."/>
        </authorList>
    </citation>
    <scope>NUCLEOTIDE SEQUENCE [LARGE SCALE GENOMIC DNA]</scope>
    <source>
        <strain evidence="7 8">CCFEE 5910</strain>
    </source>
</reference>
<evidence type="ECO:0000313" key="8">
    <source>
        <dbReference type="Proteomes" id="UP001309876"/>
    </source>
</evidence>
<feature type="transmembrane region" description="Helical" evidence="6">
    <location>
        <begin position="118"/>
        <end position="141"/>
    </location>
</feature>
<dbReference type="GO" id="GO:0005886">
    <property type="term" value="C:plasma membrane"/>
    <property type="evidence" value="ECO:0007669"/>
    <property type="project" value="TreeGrafter"/>
</dbReference>
<dbReference type="PANTHER" id="PTHR31123">
    <property type="entry name" value="ACCUMULATION OF DYADS PROTEIN 2-RELATED"/>
    <property type="match status" value="1"/>
</dbReference>
<evidence type="ECO:0000256" key="5">
    <source>
        <dbReference type="ARBA" id="ARBA00023136"/>
    </source>
</evidence>
<comment type="similarity">
    <text evidence="2">Belongs to the acetate uptake transporter (AceTr) (TC 2.A.96) family.</text>
</comment>
<evidence type="ECO:0008006" key="9">
    <source>
        <dbReference type="Google" id="ProtNLM"/>
    </source>
</evidence>
<feature type="transmembrane region" description="Helical" evidence="6">
    <location>
        <begin position="223"/>
        <end position="247"/>
    </location>
</feature>
<dbReference type="Pfam" id="PF01184">
    <property type="entry name" value="Gpr1_Fun34_YaaH"/>
    <property type="match status" value="1"/>
</dbReference>
<proteinExistence type="inferred from homology"/>
<name>A0AAN7TER4_9EURO</name>
<dbReference type="GO" id="GO:0015123">
    <property type="term" value="F:acetate transmembrane transporter activity"/>
    <property type="evidence" value="ECO:0007669"/>
    <property type="project" value="TreeGrafter"/>
</dbReference>
<sequence length="280" mass="30669">MTASNTAASTMFNQQDGLERGTMSSAETRIPPATFEQMYFAPKPELKRDLAERLGNPTGIAVAGFLLCTTPLSMQLLGWHGSDQLGLATVGAYFWIGGLLLLLGGIGDWILGNTFPATVFLTFSGFFFTFGATLLPSYNTYGAYGAEADNVAANWTSMRQFHSTFAFFLVSMTLLCTVYFIASIRTNVTFVLIFGFLTPTFSCLSASYFAYGSGNVHTGDRLQYAGAGLLFVISLIGWYEFLALMLLSVDFPYQLPLGDLSTKVKSFQEVQKIKKERKGE</sequence>
<keyword evidence="3 6" id="KW-0812">Transmembrane</keyword>
<dbReference type="AlphaFoldDB" id="A0AAN7TER4"/>
<dbReference type="InterPro" id="IPR000791">
    <property type="entry name" value="Gpr1/Fun34/SatP-like"/>
</dbReference>
<evidence type="ECO:0000256" key="6">
    <source>
        <dbReference type="SAM" id="Phobius"/>
    </source>
</evidence>
<evidence type="ECO:0000256" key="3">
    <source>
        <dbReference type="ARBA" id="ARBA00022692"/>
    </source>
</evidence>
<feature type="transmembrane region" description="Helical" evidence="6">
    <location>
        <begin position="92"/>
        <end position="111"/>
    </location>
</feature>
<keyword evidence="5 6" id="KW-0472">Membrane</keyword>
<evidence type="ECO:0000313" key="7">
    <source>
        <dbReference type="EMBL" id="KAK5091424.1"/>
    </source>
</evidence>
<organism evidence="7 8">
    <name type="scientific">Lithohypha guttulata</name>
    <dbReference type="NCBI Taxonomy" id="1690604"/>
    <lineage>
        <taxon>Eukaryota</taxon>
        <taxon>Fungi</taxon>
        <taxon>Dikarya</taxon>
        <taxon>Ascomycota</taxon>
        <taxon>Pezizomycotina</taxon>
        <taxon>Eurotiomycetes</taxon>
        <taxon>Chaetothyriomycetidae</taxon>
        <taxon>Chaetothyriales</taxon>
        <taxon>Trichomeriaceae</taxon>
        <taxon>Lithohypha</taxon>
    </lineage>
</organism>
<dbReference type="InterPro" id="IPR051633">
    <property type="entry name" value="AceTr"/>
</dbReference>
<accession>A0AAN7TER4</accession>
<evidence type="ECO:0000256" key="2">
    <source>
        <dbReference type="ARBA" id="ARBA00005587"/>
    </source>
</evidence>
<feature type="transmembrane region" description="Helical" evidence="6">
    <location>
        <begin position="189"/>
        <end position="211"/>
    </location>
</feature>
<feature type="transmembrane region" description="Helical" evidence="6">
    <location>
        <begin position="54"/>
        <end position="72"/>
    </location>
</feature>
<gene>
    <name evidence="7" type="ORF">LTR05_001607</name>
</gene>
<dbReference type="EMBL" id="JAVRRJ010000001">
    <property type="protein sequence ID" value="KAK5091424.1"/>
    <property type="molecule type" value="Genomic_DNA"/>
</dbReference>
<feature type="transmembrane region" description="Helical" evidence="6">
    <location>
        <begin position="161"/>
        <end position="182"/>
    </location>
</feature>
<keyword evidence="4 6" id="KW-1133">Transmembrane helix</keyword>
<keyword evidence="8" id="KW-1185">Reference proteome</keyword>
<protein>
    <recommendedName>
        <fullName evidence="9">GPR1/FUN34/YaaH-class plasma membrane protein</fullName>
    </recommendedName>
</protein>
<evidence type="ECO:0000256" key="1">
    <source>
        <dbReference type="ARBA" id="ARBA00004141"/>
    </source>
</evidence>